<dbReference type="OrthoDB" id="9793035at2"/>
<keyword evidence="5" id="KW-1185">Reference proteome</keyword>
<dbReference type="Gene3D" id="3.30.420.40">
    <property type="match status" value="1"/>
</dbReference>
<proteinExistence type="inferred from homology"/>
<dbReference type="CDD" id="cd24056">
    <property type="entry name" value="ASKHA_NBD_MtPPX1-like"/>
    <property type="match status" value="1"/>
</dbReference>
<accession>A0A495QSP1</accession>
<gene>
    <name evidence="4" type="ORF">BZB76_1878</name>
</gene>
<evidence type="ECO:0000259" key="3">
    <source>
        <dbReference type="Pfam" id="PF02541"/>
    </source>
</evidence>
<organism evidence="4 5">
    <name type="scientific">Actinomadura pelletieri DSM 43383</name>
    <dbReference type="NCBI Taxonomy" id="1120940"/>
    <lineage>
        <taxon>Bacteria</taxon>
        <taxon>Bacillati</taxon>
        <taxon>Actinomycetota</taxon>
        <taxon>Actinomycetes</taxon>
        <taxon>Streptosporangiales</taxon>
        <taxon>Thermomonosporaceae</taxon>
        <taxon>Actinomadura</taxon>
    </lineage>
</organism>
<evidence type="ECO:0000256" key="2">
    <source>
        <dbReference type="ARBA" id="ARBA00022801"/>
    </source>
</evidence>
<dbReference type="FunFam" id="3.30.420.150:FF:000006">
    <property type="entry name" value="Ppx/GppA family phosphatase"/>
    <property type="match status" value="1"/>
</dbReference>
<feature type="domain" description="Ppx/GppA phosphatase N-terminal" evidence="3">
    <location>
        <begin position="18"/>
        <end position="308"/>
    </location>
</feature>
<dbReference type="RefSeq" id="WP_121433853.1">
    <property type="nucleotide sequence ID" value="NZ_RBWU01000002.1"/>
</dbReference>
<name>A0A495QSP1_9ACTN</name>
<dbReference type="Proteomes" id="UP000274601">
    <property type="component" value="Unassembled WGS sequence"/>
</dbReference>
<sequence length="346" mass="36528">MRIGVLDVGSNSAHLKVVDLIAGGAPRPVAAVKRPTRLAEAIDADGVVGEDAVCRLVGSVGEAVRAAAAYGAEELIAFATSAVRDAANQQQIVAQVDAVTGVRLGFLSGRDEARLTFLAARAWYGWSAGRLLLADIGGGSLEIAHGAGQEPALAVSLPLGAGRLTRAHLPGDPPARKDVHRLRGHVYERLAEVGAQVKEDLKGRSSVRPVATSKTFTQLARLTGAPKRKAGPYARRQLKLARLREQIPVLADRCAEHRAQLRGVSRPRAPQILAGAIVAEALMTTLGLDRVDICPWAIREGLMIRRLQAMTDPAAADEETAYLTQAVPAFPAPGRPSLRPVPSLSA</sequence>
<dbReference type="SUPFAM" id="SSF53067">
    <property type="entry name" value="Actin-like ATPase domain"/>
    <property type="match status" value="2"/>
</dbReference>
<dbReference type="Pfam" id="PF02541">
    <property type="entry name" value="Ppx-GppA"/>
    <property type="match status" value="1"/>
</dbReference>
<protein>
    <submittedName>
        <fullName evidence="4">Exopolyphosphatase/guanosine-5'-triphosphate, 3'-diphosphate pyrophosphatase</fullName>
    </submittedName>
</protein>
<dbReference type="AlphaFoldDB" id="A0A495QSP1"/>
<dbReference type="EMBL" id="RBWU01000002">
    <property type="protein sequence ID" value="RKS76522.1"/>
    <property type="molecule type" value="Genomic_DNA"/>
</dbReference>
<dbReference type="InterPro" id="IPR043129">
    <property type="entry name" value="ATPase_NBD"/>
</dbReference>
<evidence type="ECO:0000313" key="4">
    <source>
        <dbReference type="EMBL" id="RKS76522.1"/>
    </source>
</evidence>
<evidence type="ECO:0000256" key="1">
    <source>
        <dbReference type="ARBA" id="ARBA00007125"/>
    </source>
</evidence>
<dbReference type="PANTHER" id="PTHR30005">
    <property type="entry name" value="EXOPOLYPHOSPHATASE"/>
    <property type="match status" value="1"/>
</dbReference>
<dbReference type="GO" id="GO:0016462">
    <property type="term" value="F:pyrophosphatase activity"/>
    <property type="evidence" value="ECO:0007669"/>
    <property type="project" value="TreeGrafter"/>
</dbReference>
<dbReference type="Gene3D" id="3.30.420.150">
    <property type="entry name" value="Exopolyphosphatase. Domain 2"/>
    <property type="match status" value="1"/>
</dbReference>
<keyword evidence="2" id="KW-0378">Hydrolase</keyword>
<dbReference type="InterPro" id="IPR003695">
    <property type="entry name" value="Ppx_GppA_N"/>
</dbReference>
<comment type="caution">
    <text evidence="4">The sequence shown here is derived from an EMBL/GenBank/DDBJ whole genome shotgun (WGS) entry which is preliminary data.</text>
</comment>
<reference evidence="4 5" key="1">
    <citation type="submission" date="2018-10" db="EMBL/GenBank/DDBJ databases">
        <title>Genomic Encyclopedia of Archaeal and Bacterial Type Strains, Phase II (KMG-II): from individual species to whole genera.</title>
        <authorList>
            <person name="Goeker M."/>
        </authorList>
    </citation>
    <scope>NUCLEOTIDE SEQUENCE [LARGE SCALE GENOMIC DNA]</scope>
    <source>
        <strain evidence="4 5">DSM 43383</strain>
    </source>
</reference>
<evidence type="ECO:0000313" key="5">
    <source>
        <dbReference type="Proteomes" id="UP000274601"/>
    </source>
</evidence>
<comment type="similarity">
    <text evidence="1">Belongs to the GppA/Ppx family.</text>
</comment>
<dbReference type="InterPro" id="IPR050273">
    <property type="entry name" value="GppA/Ppx_hydrolase"/>
</dbReference>
<dbReference type="PANTHER" id="PTHR30005:SF0">
    <property type="entry name" value="RETROGRADE REGULATION PROTEIN 2"/>
    <property type="match status" value="1"/>
</dbReference>